<evidence type="ECO:0000313" key="3">
    <source>
        <dbReference type="EMBL" id="MDP0588488.1"/>
    </source>
</evidence>
<sequence length="352" mass="38288">MTNSFINIGRNVTETMSAAWNVSSEAVGANIGDWGKRSVEALGSATSYISAGASAMCSYLPSAISPACAALTPFIPSLPVVGLVLACGVAFQYRRVSIKAKEELKKNEANNAQKFVALSQEIQNLKISVDQTQKMAARDMAAKTAGMGEEMSKRNQEMDMKIAQIKEEAELKGQEELAKLKTQHLEEQEGLLAMKGQLEKRLSDSESLVRQMAETNTHKDKVVTNEPKKNDTVKPSSTHQSQHGVGSFTDFSEPKKNDTVKPSSTHQSQHGVGFFTDFSKLRVSHSSPLAYSPFMASPFMASPFMASPFMASPFMASPFMASPFMASPFMASPFMASPVMAYYPGMAIQTWC</sequence>
<name>A0AA90NKR7_9GAMM</name>
<gene>
    <name evidence="3" type="ORF">QS748_04570</name>
</gene>
<feature type="transmembrane region" description="Helical" evidence="2">
    <location>
        <begin position="323"/>
        <end position="343"/>
    </location>
</feature>
<reference evidence="3 4" key="1">
    <citation type="journal article" date="2023" name="bioRxiv">
        <title>An intranuclear bacterial parasite of deep-sea mussels expresses apoptosis inhibitors acquired from its host.</title>
        <authorList>
            <person name="Gonzalez Porras M.A."/>
            <person name="Assie A."/>
            <person name="Tietjen M."/>
            <person name="Violette M."/>
            <person name="Kleiner M."/>
            <person name="Gruber-Vodicka H."/>
            <person name="Dubilier N."/>
            <person name="Leisch N."/>
        </authorList>
    </citation>
    <scope>NUCLEOTIDE SEQUENCE [LARGE SCALE GENOMIC DNA]</scope>
    <source>
        <strain evidence="3">IAP13</strain>
    </source>
</reference>
<comment type="caution">
    <text evidence="3">The sequence shown here is derived from an EMBL/GenBank/DDBJ whole genome shotgun (WGS) entry which is preliminary data.</text>
</comment>
<organism evidence="3 4">
    <name type="scientific">Candidatus Endonucleibacter bathymodioli</name>
    <dbReference type="NCBI Taxonomy" id="539814"/>
    <lineage>
        <taxon>Bacteria</taxon>
        <taxon>Pseudomonadati</taxon>
        <taxon>Pseudomonadota</taxon>
        <taxon>Gammaproteobacteria</taxon>
        <taxon>Oceanospirillales</taxon>
        <taxon>Endozoicomonadaceae</taxon>
        <taxon>Candidatus Endonucleibacter</taxon>
    </lineage>
</organism>
<feature type="transmembrane region" description="Helical" evidence="2">
    <location>
        <begin position="70"/>
        <end position="91"/>
    </location>
</feature>
<keyword evidence="2" id="KW-1133">Transmembrane helix</keyword>
<keyword evidence="2" id="KW-0472">Membrane</keyword>
<dbReference type="AlphaFoldDB" id="A0AA90NKR7"/>
<evidence type="ECO:0000256" key="1">
    <source>
        <dbReference type="SAM" id="MobiDB-lite"/>
    </source>
</evidence>
<feature type="compositionally biased region" description="Polar residues" evidence="1">
    <location>
        <begin position="233"/>
        <end position="244"/>
    </location>
</feature>
<feature type="region of interest" description="Disordered" evidence="1">
    <location>
        <begin position="213"/>
        <end position="268"/>
    </location>
</feature>
<proteinExistence type="predicted"/>
<keyword evidence="2" id="KW-0812">Transmembrane</keyword>
<protein>
    <submittedName>
        <fullName evidence="3">Uncharacterized protein</fullName>
    </submittedName>
</protein>
<dbReference type="EMBL" id="JASXSV010000005">
    <property type="protein sequence ID" value="MDP0588488.1"/>
    <property type="molecule type" value="Genomic_DNA"/>
</dbReference>
<feature type="transmembrane region" description="Helical" evidence="2">
    <location>
        <begin position="289"/>
        <end position="311"/>
    </location>
</feature>
<evidence type="ECO:0000313" key="4">
    <source>
        <dbReference type="Proteomes" id="UP001178148"/>
    </source>
</evidence>
<accession>A0AA90NKR7</accession>
<keyword evidence="4" id="KW-1185">Reference proteome</keyword>
<feature type="compositionally biased region" description="Basic and acidic residues" evidence="1">
    <location>
        <begin position="216"/>
        <end position="232"/>
    </location>
</feature>
<dbReference type="Proteomes" id="UP001178148">
    <property type="component" value="Unassembled WGS sequence"/>
</dbReference>
<evidence type="ECO:0000256" key="2">
    <source>
        <dbReference type="SAM" id="Phobius"/>
    </source>
</evidence>